<comment type="caution">
    <text evidence="3">The sequence shown here is derived from an EMBL/GenBank/DDBJ whole genome shotgun (WGS) entry which is preliminary data.</text>
</comment>
<dbReference type="PANTHER" id="PTHR16517:SF2">
    <property type="entry name" value="TUBBY-RELATED PROTEIN 4"/>
    <property type="match status" value="1"/>
</dbReference>
<dbReference type="EMBL" id="CAJVCH010550200">
    <property type="protein sequence ID" value="CAG7829122.1"/>
    <property type="molecule type" value="Genomic_DNA"/>
</dbReference>
<evidence type="ECO:0000313" key="3">
    <source>
        <dbReference type="EMBL" id="CAG7829122.1"/>
    </source>
</evidence>
<proteinExistence type="predicted"/>
<name>A0A8J2PUZ4_9HEXA</name>
<gene>
    <name evidence="3" type="ORF">AFUS01_LOCUS38999</name>
</gene>
<feature type="compositionally biased region" description="Low complexity" evidence="1">
    <location>
        <begin position="35"/>
        <end position="63"/>
    </location>
</feature>
<feature type="region of interest" description="Disordered" evidence="1">
    <location>
        <begin position="246"/>
        <end position="268"/>
    </location>
</feature>
<evidence type="ECO:0000259" key="2">
    <source>
        <dbReference type="Pfam" id="PF01167"/>
    </source>
</evidence>
<dbReference type="AlphaFoldDB" id="A0A8J2PUZ4"/>
<dbReference type="InterPro" id="IPR000007">
    <property type="entry name" value="Tubby_C"/>
</dbReference>
<feature type="compositionally biased region" description="Pro residues" evidence="1">
    <location>
        <begin position="256"/>
        <end position="265"/>
    </location>
</feature>
<feature type="compositionally biased region" description="Polar residues" evidence="1">
    <location>
        <begin position="290"/>
        <end position="301"/>
    </location>
</feature>
<evidence type="ECO:0000313" key="4">
    <source>
        <dbReference type="Proteomes" id="UP000708208"/>
    </source>
</evidence>
<dbReference type="PANTHER" id="PTHR16517">
    <property type="entry name" value="TUBBY-RELATED"/>
    <property type="match status" value="1"/>
</dbReference>
<protein>
    <recommendedName>
        <fullName evidence="2">Tubby C-terminal domain-containing protein</fullName>
    </recommendedName>
</protein>
<feature type="region of interest" description="Disordered" evidence="1">
    <location>
        <begin position="182"/>
        <end position="233"/>
    </location>
</feature>
<reference evidence="3" key="1">
    <citation type="submission" date="2021-06" db="EMBL/GenBank/DDBJ databases">
        <authorList>
            <person name="Hodson N. C."/>
            <person name="Mongue J. A."/>
            <person name="Jaron S. K."/>
        </authorList>
    </citation>
    <scope>NUCLEOTIDE SEQUENCE</scope>
</reference>
<evidence type="ECO:0000256" key="1">
    <source>
        <dbReference type="SAM" id="MobiDB-lite"/>
    </source>
</evidence>
<feature type="non-terminal residue" evidence="3">
    <location>
        <position position="518"/>
    </location>
</feature>
<feature type="domain" description="Tubby C-terminal" evidence="2">
    <location>
        <begin position="414"/>
        <end position="508"/>
    </location>
</feature>
<sequence length="518" mass="57502">ILDPNPAKPVTVKVTTTAEVQLCEKRGQSIDDDCPGPSSGSTRSSIRSPTRISWTGSHSSPSRESGHSANPGPSRVNVCPTTTPPPIYVRRSFSASYLDGVEHPGQVTLDLVSQDLLSTHHPKRLVLVKNRSGPKNSNPRLKECGKSKSWDSCDLSWWRAHPTATDPKVTCPKCSFPTVKYKDVRSPPLSRGSSSCMTPPTPARRKSGCYLSSSSRGQGSIPPKFKQRGSISEADRIERACESDGEHWINTHSSPPSSPSPPPPQVTHRRSISLLTPLLKRREMAAANKQRANSNCLNPQSAPFIAPGSPQHHRSQPSTPAMQRKSRNRAKEGYRYLYSASSPIRQLFFNSPLFPRKNRGSNPTTPKPQRRMTQDNQALDNSSDEEDAPKHPGLTPLRSSPFTLDPMGSMGQLRSKLSKKKIHVENSPIVPRRMQFVMHNKAPMWNENSQVYQLDFGGRVTQESAKNFQIEFRGKQVMQFGRIDGNAYTLDFQYPFSALQAFAVALANVTQRLNFLMM</sequence>
<dbReference type="OrthoDB" id="8775810at2759"/>
<feature type="region of interest" description="Disordered" evidence="1">
    <location>
        <begin position="286"/>
        <end position="329"/>
    </location>
</feature>
<accession>A0A8J2PUZ4</accession>
<dbReference type="Pfam" id="PF01167">
    <property type="entry name" value="Tub"/>
    <property type="match status" value="1"/>
</dbReference>
<feature type="region of interest" description="Disordered" evidence="1">
    <location>
        <begin position="349"/>
        <end position="410"/>
    </location>
</feature>
<feature type="region of interest" description="Disordered" evidence="1">
    <location>
        <begin position="25"/>
        <end position="83"/>
    </location>
</feature>
<dbReference type="Proteomes" id="UP000708208">
    <property type="component" value="Unassembled WGS sequence"/>
</dbReference>
<organism evidence="3 4">
    <name type="scientific">Allacma fusca</name>
    <dbReference type="NCBI Taxonomy" id="39272"/>
    <lineage>
        <taxon>Eukaryota</taxon>
        <taxon>Metazoa</taxon>
        <taxon>Ecdysozoa</taxon>
        <taxon>Arthropoda</taxon>
        <taxon>Hexapoda</taxon>
        <taxon>Collembola</taxon>
        <taxon>Symphypleona</taxon>
        <taxon>Sminthuridae</taxon>
        <taxon>Allacma</taxon>
    </lineage>
</organism>
<keyword evidence="4" id="KW-1185">Reference proteome</keyword>